<dbReference type="RefSeq" id="XP_064708965.1">
    <property type="nucleotide sequence ID" value="XM_064855376.1"/>
</dbReference>
<dbReference type="PANTHER" id="PTHR37534">
    <property type="entry name" value="TRANSCRIPTIONAL ACTIVATOR PROTEIN UGA3"/>
    <property type="match status" value="1"/>
</dbReference>
<dbReference type="Pfam" id="PF11951">
    <property type="entry name" value="Fungal_trans_2"/>
    <property type="match status" value="1"/>
</dbReference>
<dbReference type="GO" id="GO:0005634">
    <property type="term" value="C:nucleus"/>
    <property type="evidence" value="ECO:0007669"/>
    <property type="project" value="UniProtKB-SubCell"/>
</dbReference>
<dbReference type="SMART" id="SM00066">
    <property type="entry name" value="GAL4"/>
    <property type="match status" value="1"/>
</dbReference>
<dbReference type="InterPro" id="IPR021858">
    <property type="entry name" value="Fun_TF"/>
</dbReference>
<dbReference type="Proteomes" id="UP001358417">
    <property type="component" value="Unassembled WGS sequence"/>
</dbReference>
<comment type="caution">
    <text evidence="7">The sequence shown here is derived from an EMBL/GenBank/DDBJ whole genome shotgun (WGS) entry which is preliminary data.</text>
</comment>
<keyword evidence="8" id="KW-1185">Reference proteome</keyword>
<keyword evidence="4" id="KW-0804">Transcription</keyword>
<reference evidence="7 8" key="1">
    <citation type="submission" date="2023-08" db="EMBL/GenBank/DDBJ databases">
        <title>Black Yeasts Isolated from many extreme environments.</title>
        <authorList>
            <person name="Coleine C."/>
            <person name="Stajich J.E."/>
            <person name="Selbmann L."/>
        </authorList>
    </citation>
    <scope>NUCLEOTIDE SEQUENCE [LARGE SCALE GENOMIC DNA]</scope>
    <source>
        <strain evidence="7 8">CCFEE 5792</strain>
    </source>
</reference>
<dbReference type="CDD" id="cd00067">
    <property type="entry name" value="GAL4"/>
    <property type="match status" value="1"/>
</dbReference>
<proteinExistence type="predicted"/>
<name>A0AAV9NH55_9EURO</name>
<dbReference type="GeneID" id="89979998"/>
<dbReference type="GO" id="GO:0000981">
    <property type="term" value="F:DNA-binding transcription factor activity, RNA polymerase II-specific"/>
    <property type="evidence" value="ECO:0007669"/>
    <property type="project" value="InterPro"/>
</dbReference>
<evidence type="ECO:0000256" key="2">
    <source>
        <dbReference type="ARBA" id="ARBA00023015"/>
    </source>
</evidence>
<sequence>MKTRLHGAACKTCRRRGRKCTRELPNCQTCVVKGIQCEGYVLKWSGFASRGKLAGQSSMEDMQATTISRRKRTLPTLPLDTTIEASSTDDLAPVDETYATDIDQPDTVQNLLDTADINTMDAFSMFSLSMSTPTEHTDFAEHYSGTTDSFLPENFLLTIEDTGGTIEAAGTSSRHSNGDGEGVVQPYHKHGMLGSTLSQSLDLYNIPWELKHLLNYHILEVAPRLCIDNKTMRNPYSQYILPLAVHNPALLYACAALAACHFNVRLLDPGFHVQALRFKGKAMRRFQEQLWMEPSVADDGKLATILMLTLTDLCLGGYSNFDAHFSAARRLIDLRGDHMTPDCFVEQYIACLDIMSAASGQRKPKFTCADVLRLRGPSIEWSYDVFPCPPGQFEIVAMTVELHKSLGDSKNPSVEDQAQAFQLKQRLFMLPLYNERGEDWLHLTEAYRHAIALYIIRLFNLTADEDEISWLTQSIFHHAKSIPALTGWADNLLWPLFHAGLELTDERRRQWLRDRAHLMQRSGGFKNVDSVMTILEKVWGSETRPDYLTLLSSEGLGSMIPV</sequence>
<evidence type="ECO:0000313" key="8">
    <source>
        <dbReference type="Proteomes" id="UP001358417"/>
    </source>
</evidence>
<organism evidence="7 8">
    <name type="scientific">Exophiala bonariae</name>
    <dbReference type="NCBI Taxonomy" id="1690606"/>
    <lineage>
        <taxon>Eukaryota</taxon>
        <taxon>Fungi</taxon>
        <taxon>Dikarya</taxon>
        <taxon>Ascomycota</taxon>
        <taxon>Pezizomycotina</taxon>
        <taxon>Eurotiomycetes</taxon>
        <taxon>Chaetothyriomycetidae</taxon>
        <taxon>Chaetothyriales</taxon>
        <taxon>Herpotrichiellaceae</taxon>
        <taxon>Exophiala</taxon>
    </lineage>
</organism>
<gene>
    <name evidence="7" type="ORF">LTR84_011848</name>
</gene>
<keyword evidence="2" id="KW-0805">Transcription regulation</keyword>
<dbReference type="InterPro" id="IPR001138">
    <property type="entry name" value="Zn2Cys6_DnaBD"/>
</dbReference>
<evidence type="ECO:0000256" key="4">
    <source>
        <dbReference type="ARBA" id="ARBA00023163"/>
    </source>
</evidence>
<dbReference type="AlphaFoldDB" id="A0AAV9NH55"/>
<dbReference type="Pfam" id="PF00172">
    <property type="entry name" value="Zn_clus"/>
    <property type="match status" value="1"/>
</dbReference>
<evidence type="ECO:0000259" key="6">
    <source>
        <dbReference type="PROSITE" id="PS50048"/>
    </source>
</evidence>
<accession>A0AAV9NH55</accession>
<feature type="domain" description="Zn(2)-C6 fungal-type" evidence="6">
    <location>
        <begin position="9"/>
        <end position="37"/>
    </location>
</feature>
<keyword evidence="5" id="KW-0539">Nucleus</keyword>
<dbReference type="Gene3D" id="4.10.240.10">
    <property type="entry name" value="Zn(2)-C6 fungal-type DNA-binding domain"/>
    <property type="match status" value="1"/>
</dbReference>
<dbReference type="SUPFAM" id="SSF57701">
    <property type="entry name" value="Zn2/Cys6 DNA-binding domain"/>
    <property type="match status" value="1"/>
</dbReference>
<evidence type="ECO:0000256" key="5">
    <source>
        <dbReference type="ARBA" id="ARBA00023242"/>
    </source>
</evidence>
<dbReference type="GO" id="GO:0008270">
    <property type="term" value="F:zinc ion binding"/>
    <property type="evidence" value="ECO:0007669"/>
    <property type="project" value="InterPro"/>
</dbReference>
<keyword evidence="3" id="KW-0238">DNA-binding</keyword>
<dbReference type="PANTHER" id="PTHR37534:SF46">
    <property type="entry name" value="ZN(II)2CYS6 TRANSCRIPTION FACTOR (EUROFUNG)"/>
    <property type="match status" value="1"/>
</dbReference>
<dbReference type="InterPro" id="IPR036864">
    <property type="entry name" value="Zn2-C6_fun-type_DNA-bd_sf"/>
</dbReference>
<evidence type="ECO:0000256" key="3">
    <source>
        <dbReference type="ARBA" id="ARBA00023125"/>
    </source>
</evidence>
<dbReference type="GO" id="GO:0003677">
    <property type="term" value="F:DNA binding"/>
    <property type="evidence" value="ECO:0007669"/>
    <property type="project" value="UniProtKB-KW"/>
</dbReference>
<evidence type="ECO:0000256" key="1">
    <source>
        <dbReference type="ARBA" id="ARBA00004123"/>
    </source>
</evidence>
<dbReference type="PROSITE" id="PS50048">
    <property type="entry name" value="ZN2_CY6_FUNGAL_2"/>
    <property type="match status" value="1"/>
</dbReference>
<protein>
    <recommendedName>
        <fullName evidence="6">Zn(2)-C6 fungal-type domain-containing protein</fullName>
    </recommendedName>
</protein>
<dbReference type="EMBL" id="JAVRRD010000006">
    <property type="protein sequence ID" value="KAK5057847.1"/>
    <property type="molecule type" value="Genomic_DNA"/>
</dbReference>
<evidence type="ECO:0000313" key="7">
    <source>
        <dbReference type="EMBL" id="KAK5057847.1"/>
    </source>
</evidence>
<comment type="subcellular location">
    <subcellularLocation>
        <location evidence="1">Nucleus</location>
    </subcellularLocation>
</comment>